<dbReference type="PROSITE" id="PS51384">
    <property type="entry name" value="FAD_FR"/>
    <property type="match status" value="1"/>
</dbReference>
<dbReference type="Gene3D" id="3.40.50.80">
    <property type="entry name" value="Nucleotide-binding domain of ferredoxin-NADP reductase (FNR) module"/>
    <property type="match status" value="1"/>
</dbReference>
<feature type="binding site" evidence="12">
    <location>
        <position position="266"/>
    </location>
    <ligand>
        <name>[2Fe-2S] cluster</name>
        <dbReference type="ChEBI" id="CHEBI:190135"/>
    </ligand>
</feature>
<keyword evidence="4 12" id="KW-0001">2Fe-2S</keyword>
<dbReference type="SUPFAM" id="SSF52343">
    <property type="entry name" value="Ferredoxin reductase-like, C-terminal NADP-linked domain"/>
    <property type="match status" value="1"/>
</dbReference>
<keyword evidence="3 11" id="KW-0285">Flavoprotein</keyword>
<dbReference type="KEGG" id="pdio:PDMSB3_0224"/>
<comment type="cofactor">
    <cofactor evidence="12">
        <name>[2Fe-2S] cluster</name>
        <dbReference type="ChEBI" id="CHEBI:190135"/>
    </cofactor>
    <text evidence="12">Binds 1 [2Fe-2S] cluster per subunit.</text>
</comment>
<dbReference type="PANTHER" id="PTHR43513">
    <property type="entry name" value="DIHYDROOROTATE DEHYDROGENASE B (NAD(+)), ELECTRON TRANSFER SUBUNIT"/>
    <property type="match status" value="1"/>
</dbReference>
<dbReference type="PANTHER" id="PTHR43513:SF3">
    <property type="entry name" value="DIHYDROOROTATE DEHYDROGENASE B (NAD(+)), ELECTRON TRANSFER SUBUNIT-RELATED"/>
    <property type="match status" value="1"/>
</dbReference>
<evidence type="ECO:0000256" key="8">
    <source>
        <dbReference type="ARBA" id="ARBA00023004"/>
    </source>
</evidence>
<keyword evidence="5 12" id="KW-0479">Metal-binding</keyword>
<dbReference type="GO" id="GO:0016491">
    <property type="term" value="F:oxidoreductase activity"/>
    <property type="evidence" value="ECO:0007669"/>
    <property type="project" value="InterPro"/>
</dbReference>
<gene>
    <name evidence="14" type="ORF">PDMSB3_0224</name>
</gene>
<dbReference type="InterPro" id="IPR050353">
    <property type="entry name" value="PyrK_electron_transfer"/>
</dbReference>
<sequence>MKEVESSLALSDPAQCRDDEAGCVPACAAERELAFPVAQNACRVVSNRWVNAEYRHLIVEASPTALAARPGQFFHLHCPAAHGAMPFLRRPMSVYRVDRDHACVEFLYKVQGAGTRGLAMLEPGDTLDAVGPVGRGFDVPDGARHVLLLARGVGLATLAPLARFAVTRGAKVTAVLSARDPSLVMSADYLRDAGADVIAVTDAENTSNVTHVDMLLERIHAETPFDFVTTCGSNRLLMLLQRFANTHGIAGQIALEQHMGCALGACYACVRPFRKTDTSDELTYRRVCWDGPVFGLKETVSW</sequence>
<comment type="similarity">
    <text evidence="1">Belongs to the PyrK family.</text>
</comment>
<keyword evidence="8 12" id="KW-0408">Iron</keyword>
<dbReference type="InterPro" id="IPR037117">
    <property type="entry name" value="Dihydroorotate_DH_ele_sf"/>
</dbReference>
<dbReference type="Pfam" id="PF10418">
    <property type="entry name" value="DHODB_Fe-S_bind"/>
    <property type="match status" value="1"/>
</dbReference>
<feature type="binding site" evidence="12">
    <location>
        <position position="261"/>
    </location>
    <ligand>
        <name>[2Fe-2S] cluster</name>
        <dbReference type="ChEBI" id="CHEBI:190135"/>
    </ligand>
</feature>
<feature type="binding site" evidence="11">
    <location>
        <begin position="90"/>
        <end position="93"/>
    </location>
    <ligand>
        <name>FAD</name>
        <dbReference type="ChEBI" id="CHEBI:57692"/>
    </ligand>
</feature>
<evidence type="ECO:0000313" key="15">
    <source>
        <dbReference type="Proteomes" id="UP000325811"/>
    </source>
</evidence>
<evidence type="ECO:0000256" key="6">
    <source>
        <dbReference type="ARBA" id="ARBA00022827"/>
    </source>
</evidence>
<dbReference type="PIRSF" id="PIRSF006816">
    <property type="entry name" value="Cyc3_hyd_g"/>
    <property type="match status" value="1"/>
</dbReference>
<dbReference type="InterPro" id="IPR019480">
    <property type="entry name" value="Dihydroorotate_DH_Fe-S-bd"/>
</dbReference>
<dbReference type="GO" id="GO:0050660">
    <property type="term" value="F:flavin adenine dinucleotide binding"/>
    <property type="evidence" value="ECO:0007669"/>
    <property type="project" value="InterPro"/>
</dbReference>
<feature type="binding site" evidence="11">
    <location>
        <begin position="114"/>
        <end position="115"/>
    </location>
    <ligand>
        <name>FAD</name>
        <dbReference type="ChEBI" id="CHEBI:57692"/>
    </ligand>
</feature>
<evidence type="ECO:0000256" key="11">
    <source>
        <dbReference type="PIRSR" id="PIRSR006816-1"/>
    </source>
</evidence>
<evidence type="ECO:0000256" key="4">
    <source>
        <dbReference type="ARBA" id="ARBA00022714"/>
    </source>
</evidence>
<dbReference type="InterPro" id="IPR039261">
    <property type="entry name" value="FNR_nucleotide-bd"/>
</dbReference>
<evidence type="ECO:0000256" key="3">
    <source>
        <dbReference type="ARBA" id="ARBA00022630"/>
    </source>
</evidence>
<protein>
    <submittedName>
        <fullName evidence="14">2-polyprenylphenol hydroxylase-like oxidoreductase</fullName>
    </submittedName>
</protein>
<dbReference type="CDD" id="cd06218">
    <property type="entry name" value="DHOD_e_trans"/>
    <property type="match status" value="1"/>
</dbReference>
<evidence type="ECO:0000256" key="5">
    <source>
        <dbReference type="ARBA" id="ARBA00022723"/>
    </source>
</evidence>
<dbReference type="InterPro" id="IPR017938">
    <property type="entry name" value="Riboflavin_synthase-like_b-brl"/>
</dbReference>
<dbReference type="Gene3D" id="2.40.30.10">
    <property type="entry name" value="Translation factors"/>
    <property type="match status" value="1"/>
</dbReference>
<feature type="domain" description="FAD-binding FR-type" evidence="13">
    <location>
        <begin position="37"/>
        <end position="139"/>
    </location>
</feature>
<evidence type="ECO:0000256" key="12">
    <source>
        <dbReference type="PIRSR" id="PIRSR006816-2"/>
    </source>
</evidence>
<dbReference type="InterPro" id="IPR012165">
    <property type="entry name" value="Cyt_c3_hydrogenase_gsu"/>
</dbReference>
<feature type="binding site" evidence="12">
    <location>
        <position position="288"/>
    </location>
    <ligand>
        <name>[2Fe-2S] cluster</name>
        <dbReference type="ChEBI" id="CHEBI:190135"/>
    </ligand>
</feature>
<organism evidence="14 15">
    <name type="scientific">Paraburkholderia dioscoreae</name>
    <dbReference type="NCBI Taxonomy" id="2604047"/>
    <lineage>
        <taxon>Bacteria</taxon>
        <taxon>Pseudomonadati</taxon>
        <taxon>Pseudomonadota</taxon>
        <taxon>Betaproteobacteria</taxon>
        <taxon>Burkholderiales</taxon>
        <taxon>Burkholderiaceae</taxon>
        <taxon>Paraburkholderia</taxon>
    </lineage>
</organism>
<name>A0A5Q4ZHW3_9BURK</name>
<evidence type="ECO:0000256" key="2">
    <source>
        <dbReference type="ARBA" id="ARBA00022448"/>
    </source>
</evidence>
<evidence type="ECO:0000256" key="10">
    <source>
        <dbReference type="ARBA" id="ARBA00034078"/>
    </source>
</evidence>
<keyword evidence="9 12" id="KW-0411">Iron-sulfur</keyword>
<dbReference type="SUPFAM" id="SSF63380">
    <property type="entry name" value="Riboflavin synthase domain-like"/>
    <property type="match status" value="1"/>
</dbReference>
<dbReference type="Gene3D" id="2.10.240.10">
    <property type="entry name" value="Dihydroorotate dehydrogenase, electron transfer subunit"/>
    <property type="match status" value="1"/>
</dbReference>
<keyword evidence="7" id="KW-0249">Electron transport</keyword>
<keyword evidence="6 11" id="KW-0274">FAD</keyword>
<evidence type="ECO:0000256" key="1">
    <source>
        <dbReference type="ARBA" id="ARBA00006422"/>
    </source>
</evidence>
<proteinExistence type="inferred from homology"/>
<dbReference type="InterPro" id="IPR017927">
    <property type="entry name" value="FAD-bd_FR_type"/>
</dbReference>
<dbReference type="GO" id="GO:0051537">
    <property type="term" value="F:2 iron, 2 sulfur cluster binding"/>
    <property type="evidence" value="ECO:0007669"/>
    <property type="project" value="UniProtKB-KW"/>
</dbReference>
<evidence type="ECO:0000256" key="9">
    <source>
        <dbReference type="ARBA" id="ARBA00023014"/>
    </source>
</evidence>
<dbReference type="EMBL" id="LR699553">
    <property type="protein sequence ID" value="VVD26686.1"/>
    <property type="molecule type" value="Genomic_DNA"/>
</dbReference>
<keyword evidence="15" id="KW-1185">Reference proteome</keyword>
<evidence type="ECO:0000313" key="14">
    <source>
        <dbReference type="EMBL" id="VVD26686.1"/>
    </source>
</evidence>
<comment type="cofactor">
    <cofactor evidence="10">
        <name>[2Fe-2S] cluster</name>
        <dbReference type="ChEBI" id="CHEBI:190135"/>
    </cofactor>
</comment>
<accession>A0A5Q4ZHW3</accession>
<evidence type="ECO:0000259" key="13">
    <source>
        <dbReference type="PROSITE" id="PS51384"/>
    </source>
</evidence>
<reference evidence="14 15" key="1">
    <citation type="submission" date="2019-08" db="EMBL/GenBank/DDBJ databases">
        <authorList>
            <person name="Herpell B J."/>
        </authorList>
    </citation>
    <scope>NUCLEOTIDE SEQUENCE [LARGE SCALE GENOMIC DNA]</scope>
    <source>
        <strain evidence="15">Msb3</strain>
    </source>
</reference>
<dbReference type="RefSeq" id="WP_165184291.1">
    <property type="nucleotide sequence ID" value="NZ_LR699553.1"/>
</dbReference>
<feature type="binding site" evidence="12">
    <location>
        <position position="269"/>
    </location>
    <ligand>
        <name>[2Fe-2S] cluster</name>
        <dbReference type="ChEBI" id="CHEBI:190135"/>
    </ligand>
</feature>
<dbReference type="Proteomes" id="UP000325811">
    <property type="component" value="Chromosome I"/>
</dbReference>
<dbReference type="AlphaFoldDB" id="A0A5Q4ZHW3"/>
<dbReference type="GO" id="GO:0046872">
    <property type="term" value="F:metal ion binding"/>
    <property type="evidence" value="ECO:0007669"/>
    <property type="project" value="UniProtKB-KW"/>
</dbReference>
<comment type="cofactor">
    <cofactor evidence="11">
        <name>FAD</name>
        <dbReference type="ChEBI" id="CHEBI:57692"/>
    </cofactor>
    <text evidence="11">Binds 1 FAD per subunit.</text>
</comment>
<evidence type="ECO:0000256" key="7">
    <source>
        <dbReference type="ARBA" id="ARBA00022982"/>
    </source>
</evidence>
<dbReference type="GO" id="GO:0006221">
    <property type="term" value="P:pyrimidine nucleotide biosynthetic process"/>
    <property type="evidence" value="ECO:0007669"/>
    <property type="project" value="InterPro"/>
</dbReference>
<keyword evidence="2" id="KW-0813">Transport</keyword>